<dbReference type="KEGG" id="apro:F751_6960"/>
<sequence>MQGQTNKRWAPDRQNAKMHSDCYLRQPTLGHAPTLPLVNPPDPTTSTCCRMAPCTSFWMVSLVFSRMECGSVQMNPASTSLTLFSPVTRLIQKAVHTHGRCIGQDAHAAQAARPAWASEGGRVGGLTSE</sequence>
<proteinExistence type="predicted"/>
<dbReference type="GeneID" id="23618351"/>
<protein>
    <submittedName>
        <fullName evidence="1">Uncharacterized protein</fullName>
    </submittedName>
</protein>
<name>A0A087SR39_AUXPR</name>
<evidence type="ECO:0000313" key="1">
    <source>
        <dbReference type="EMBL" id="KFM28193.1"/>
    </source>
</evidence>
<evidence type="ECO:0000313" key="2">
    <source>
        <dbReference type="Proteomes" id="UP000028924"/>
    </source>
</evidence>
<gene>
    <name evidence="1" type="ORF">F751_6960</name>
</gene>
<dbReference type="RefSeq" id="XP_011401206.1">
    <property type="nucleotide sequence ID" value="XM_011402904.1"/>
</dbReference>
<dbReference type="EMBL" id="KL662165">
    <property type="protein sequence ID" value="KFM28193.1"/>
    <property type="molecule type" value="Genomic_DNA"/>
</dbReference>
<accession>A0A087SR39</accession>
<organism evidence="1 2">
    <name type="scientific">Auxenochlorella protothecoides</name>
    <name type="common">Green microalga</name>
    <name type="synonym">Chlorella protothecoides</name>
    <dbReference type="NCBI Taxonomy" id="3075"/>
    <lineage>
        <taxon>Eukaryota</taxon>
        <taxon>Viridiplantae</taxon>
        <taxon>Chlorophyta</taxon>
        <taxon>core chlorophytes</taxon>
        <taxon>Trebouxiophyceae</taxon>
        <taxon>Chlorellales</taxon>
        <taxon>Chlorellaceae</taxon>
        <taxon>Auxenochlorella</taxon>
    </lineage>
</organism>
<dbReference type="Proteomes" id="UP000028924">
    <property type="component" value="Unassembled WGS sequence"/>
</dbReference>
<reference evidence="1 2" key="1">
    <citation type="journal article" date="2014" name="BMC Genomics">
        <title>Oil accumulation mechanisms of the oleaginous microalga Chlorella protothecoides revealed through its genome, transcriptomes, and proteomes.</title>
        <authorList>
            <person name="Gao C."/>
            <person name="Wang Y."/>
            <person name="Shen Y."/>
            <person name="Yan D."/>
            <person name="He X."/>
            <person name="Dai J."/>
            <person name="Wu Q."/>
        </authorList>
    </citation>
    <scope>NUCLEOTIDE SEQUENCE [LARGE SCALE GENOMIC DNA]</scope>
    <source>
        <strain evidence="1 2">0710</strain>
    </source>
</reference>
<dbReference type="AlphaFoldDB" id="A0A087SR39"/>
<keyword evidence="2" id="KW-1185">Reference proteome</keyword>